<feature type="region of interest" description="Disordered" evidence="1">
    <location>
        <begin position="1"/>
        <end position="80"/>
    </location>
</feature>
<dbReference type="OrthoDB" id="2565068at2759"/>
<name>A0A1B9IK95_9TREE</name>
<protein>
    <submittedName>
        <fullName evidence="2">Uncharacterized protein</fullName>
    </submittedName>
</protein>
<reference evidence="2 3" key="1">
    <citation type="submission" date="2013-07" db="EMBL/GenBank/DDBJ databases">
        <title>The Genome Sequence of Kwoniella mangroviensis CBS10435.</title>
        <authorList>
            <consortium name="The Broad Institute Genome Sequencing Platform"/>
            <person name="Cuomo C."/>
            <person name="Litvintseva A."/>
            <person name="Chen Y."/>
            <person name="Heitman J."/>
            <person name="Sun S."/>
            <person name="Springer D."/>
            <person name="Dromer F."/>
            <person name="Young S.K."/>
            <person name="Zeng Q."/>
            <person name="Gargeya S."/>
            <person name="Fitzgerald M."/>
            <person name="Abouelleil A."/>
            <person name="Alvarado L."/>
            <person name="Berlin A.M."/>
            <person name="Chapman S.B."/>
            <person name="Dewar J."/>
            <person name="Goldberg J."/>
            <person name="Griggs A."/>
            <person name="Gujja S."/>
            <person name="Hansen M."/>
            <person name="Howarth C."/>
            <person name="Imamovic A."/>
            <person name="Larimer J."/>
            <person name="McCowan C."/>
            <person name="Murphy C."/>
            <person name="Pearson M."/>
            <person name="Priest M."/>
            <person name="Roberts A."/>
            <person name="Saif S."/>
            <person name="Shea T."/>
            <person name="Sykes S."/>
            <person name="Wortman J."/>
            <person name="Nusbaum C."/>
            <person name="Birren B."/>
        </authorList>
    </citation>
    <scope>NUCLEOTIDE SEQUENCE [LARGE SCALE GENOMIC DNA]</scope>
    <source>
        <strain evidence="2 3">CBS 10435</strain>
    </source>
</reference>
<gene>
    <name evidence="2" type="ORF">L486_06732</name>
</gene>
<accession>A0A1B9IK95</accession>
<organism evidence="2 3">
    <name type="scientific">Kwoniella mangroviensis CBS 10435</name>
    <dbReference type="NCBI Taxonomy" id="1331196"/>
    <lineage>
        <taxon>Eukaryota</taxon>
        <taxon>Fungi</taxon>
        <taxon>Dikarya</taxon>
        <taxon>Basidiomycota</taxon>
        <taxon>Agaricomycotina</taxon>
        <taxon>Tremellomycetes</taxon>
        <taxon>Tremellales</taxon>
        <taxon>Cryptococcaceae</taxon>
        <taxon>Kwoniella</taxon>
    </lineage>
</organism>
<sequence length="80" mass="8247">MAAVAQAPPLLPSTSSTDSTTVKPTENKSNASKPDKPNSTSSTSGKPVAKVTVSEATPVDEKGEVKKENGDGRCFCLPSR</sequence>
<dbReference type="Proteomes" id="UP000092583">
    <property type="component" value="Unassembled WGS sequence"/>
</dbReference>
<proteinExistence type="predicted"/>
<feature type="compositionally biased region" description="Basic and acidic residues" evidence="1">
    <location>
        <begin position="59"/>
        <end position="71"/>
    </location>
</feature>
<reference evidence="3" key="2">
    <citation type="submission" date="2013-12" db="EMBL/GenBank/DDBJ databases">
        <title>Evolution of pathogenesis and genome organization in the Tremellales.</title>
        <authorList>
            <person name="Cuomo C."/>
            <person name="Litvintseva A."/>
            <person name="Heitman J."/>
            <person name="Chen Y."/>
            <person name="Sun S."/>
            <person name="Springer D."/>
            <person name="Dromer F."/>
            <person name="Young S."/>
            <person name="Zeng Q."/>
            <person name="Chapman S."/>
            <person name="Gujja S."/>
            <person name="Saif S."/>
            <person name="Birren B."/>
        </authorList>
    </citation>
    <scope>NUCLEOTIDE SEQUENCE [LARGE SCALE GENOMIC DNA]</scope>
    <source>
        <strain evidence="3">CBS 10435</strain>
    </source>
</reference>
<evidence type="ECO:0000313" key="3">
    <source>
        <dbReference type="Proteomes" id="UP000092583"/>
    </source>
</evidence>
<feature type="compositionally biased region" description="Polar residues" evidence="1">
    <location>
        <begin position="22"/>
        <end position="45"/>
    </location>
</feature>
<keyword evidence="3" id="KW-1185">Reference proteome</keyword>
<evidence type="ECO:0000256" key="1">
    <source>
        <dbReference type="SAM" id="MobiDB-lite"/>
    </source>
</evidence>
<dbReference type="AlphaFoldDB" id="A0A1B9IK95"/>
<dbReference type="EMBL" id="KI669465">
    <property type="protein sequence ID" value="OCF55975.1"/>
    <property type="molecule type" value="Genomic_DNA"/>
</dbReference>
<evidence type="ECO:0000313" key="2">
    <source>
        <dbReference type="EMBL" id="OCF55975.1"/>
    </source>
</evidence>